<feature type="compositionally biased region" description="Basic and acidic residues" evidence="2">
    <location>
        <begin position="136"/>
        <end position="153"/>
    </location>
</feature>
<gene>
    <name evidence="4" type="ORF">EVOR1521_LOCUS11335</name>
</gene>
<feature type="coiled-coil region" evidence="1">
    <location>
        <begin position="191"/>
        <end position="232"/>
    </location>
</feature>
<name>A0AA36IB36_9DINO</name>
<dbReference type="EMBL" id="CAUJNA010001113">
    <property type="protein sequence ID" value="CAJ1384463.1"/>
    <property type="molecule type" value="Genomic_DNA"/>
</dbReference>
<sequence>MSRREPSDLRALPEAAADSEPGSGVSVSERRRRRDREEDDTSRSERSERSRRRRRRRDEEDASSQATSELSRRDEDRESRGSRRRRRREEEAEGESQRLSRIQEESGSPDSKARSARPASPPEAARQAQSGDGESEESRKLLKDYLSRPEVKAAAEAMSRSKSCSTVGPSSPGKSSSPTSSRLTIVQPVEMSQLKRKFEELITDLEDLEKQQDAVQQDRERLEKEKQQMTSGHCSNADIVQLNVGGHLFTTKRRTLLMAPEGSLLHSMFCGRWEDSLPRDEQTRIFLDFTPMLFETVLSYLRTRRWLRQGCPLVCHLLKQSIGKSFI</sequence>
<reference evidence="4" key="1">
    <citation type="submission" date="2023-08" db="EMBL/GenBank/DDBJ databases">
        <authorList>
            <person name="Chen Y."/>
            <person name="Shah S."/>
            <person name="Dougan E. K."/>
            <person name="Thang M."/>
            <person name="Chan C."/>
        </authorList>
    </citation>
    <scope>NUCLEOTIDE SEQUENCE</scope>
</reference>
<proteinExistence type="predicted"/>
<evidence type="ECO:0000313" key="5">
    <source>
        <dbReference type="Proteomes" id="UP001178507"/>
    </source>
</evidence>
<feature type="compositionally biased region" description="Basic and acidic residues" evidence="2">
    <location>
        <begin position="95"/>
        <end position="104"/>
    </location>
</feature>
<feature type="compositionally biased region" description="Low complexity" evidence="2">
    <location>
        <begin position="116"/>
        <end position="130"/>
    </location>
</feature>
<evidence type="ECO:0000256" key="1">
    <source>
        <dbReference type="SAM" id="Coils"/>
    </source>
</evidence>
<dbReference type="InterPro" id="IPR003131">
    <property type="entry name" value="T1-type_BTB"/>
</dbReference>
<dbReference type="AlphaFoldDB" id="A0AA36IB36"/>
<dbReference type="CDD" id="cd18316">
    <property type="entry name" value="BTB_POZ_KCTD-like"/>
    <property type="match status" value="1"/>
</dbReference>
<feature type="region of interest" description="Disordered" evidence="2">
    <location>
        <begin position="1"/>
        <end position="184"/>
    </location>
</feature>
<dbReference type="PANTHER" id="PTHR14499">
    <property type="entry name" value="POTASSIUM CHANNEL TETRAMERIZATION DOMAIN-CONTAINING"/>
    <property type="match status" value="1"/>
</dbReference>
<keyword evidence="1" id="KW-0175">Coiled coil</keyword>
<dbReference type="InterPro" id="IPR011333">
    <property type="entry name" value="SKP1/BTB/POZ_sf"/>
</dbReference>
<dbReference type="PANTHER" id="PTHR14499:SF136">
    <property type="entry name" value="GH08630P"/>
    <property type="match status" value="1"/>
</dbReference>
<evidence type="ECO:0000313" key="4">
    <source>
        <dbReference type="EMBL" id="CAJ1384463.1"/>
    </source>
</evidence>
<dbReference type="Pfam" id="PF02214">
    <property type="entry name" value="BTB_2"/>
    <property type="match status" value="1"/>
</dbReference>
<dbReference type="SUPFAM" id="SSF54695">
    <property type="entry name" value="POZ domain"/>
    <property type="match status" value="1"/>
</dbReference>
<accession>A0AA36IB36</accession>
<dbReference type="Gene3D" id="3.30.710.10">
    <property type="entry name" value="Potassium Channel Kv1.1, Chain A"/>
    <property type="match status" value="1"/>
</dbReference>
<organism evidence="4 5">
    <name type="scientific">Effrenium voratum</name>
    <dbReference type="NCBI Taxonomy" id="2562239"/>
    <lineage>
        <taxon>Eukaryota</taxon>
        <taxon>Sar</taxon>
        <taxon>Alveolata</taxon>
        <taxon>Dinophyceae</taxon>
        <taxon>Suessiales</taxon>
        <taxon>Symbiodiniaceae</taxon>
        <taxon>Effrenium</taxon>
    </lineage>
</organism>
<evidence type="ECO:0000259" key="3">
    <source>
        <dbReference type="Pfam" id="PF02214"/>
    </source>
</evidence>
<protein>
    <recommendedName>
        <fullName evidence="3">Potassium channel tetramerisation-type BTB domain-containing protein</fullName>
    </recommendedName>
</protein>
<comment type="caution">
    <text evidence="4">The sequence shown here is derived from an EMBL/GenBank/DDBJ whole genome shotgun (WGS) entry which is preliminary data.</text>
</comment>
<evidence type="ECO:0000256" key="2">
    <source>
        <dbReference type="SAM" id="MobiDB-lite"/>
    </source>
</evidence>
<dbReference type="GO" id="GO:0051260">
    <property type="term" value="P:protein homooligomerization"/>
    <property type="evidence" value="ECO:0007669"/>
    <property type="project" value="InterPro"/>
</dbReference>
<feature type="compositionally biased region" description="Basic and acidic residues" evidence="2">
    <location>
        <begin position="70"/>
        <end position="81"/>
    </location>
</feature>
<dbReference type="Proteomes" id="UP001178507">
    <property type="component" value="Unassembled WGS sequence"/>
</dbReference>
<feature type="domain" description="Potassium channel tetramerisation-type BTB" evidence="3">
    <location>
        <begin position="240"/>
        <end position="304"/>
    </location>
</feature>
<keyword evidence="5" id="KW-1185">Reference proteome</keyword>
<feature type="compositionally biased region" description="Low complexity" evidence="2">
    <location>
        <begin position="165"/>
        <end position="181"/>
    </location>
</feature>